<dbReference type="Pfam" id="PF09250">
    <property type="entry name" value="Prim-Pol"/>
    <property type="match status" value="1"/>
</dbReference>
<feature type="domain" description="Primase C-terminal 1" evidence="1">
    <location>
        <begin position="178"/>
        <end position="243"/>
    </location>
</feature>
<keyword evidence="4" id="KW-1185">Reference proteome</keyword>
<name>V5UQV1_9CAUD</name>
<dbReference type="EMBL" id="KF728385">
    <property type="protein sequence ID" value="AHB79775.1"/>
    <property type="molecule type" value="Genomic_DNA"/>
</dbReference>
<evidence type="ECO:0000313" key="3">
    <source>
        <dbReference type="EMBL" id="AHB79775.1"/>
    </source>
</evidence>
<dbReference type="GeneID" id="18500618"/>
<dbReference type="KEGG" id="vg:18500618"/>
<accession>V5UQV1</accession>
<organism evidence="3 4">
    <name type="scientific">Enterococcus phage IME_EF3</name>
    <dbReference type="NCBI Taxonomy" id="1416012"/>
    <lineage>
        <taxon>Viruses</taxon>
        <taxon>Duplodnaviria</taxon>
        <taxon>Heunggongvirae</taxon>
        <taxon>Uroviricota</taxon>
        <taxon>Caudoviricetes</taxon>
        <taxon>Efquatrovirus</taxon>
        <taxon>Efquatrovirus EF3</taxon>
    </lineage>
</organism>
<dbReference type="SMART" id="SM00942">
    <property type="entry name" value="PriCT_1"/>
    <property type="match status" value="1"/>
</dbReference>
<dbReference type="CDD" id="cd04859">
    <property type="entry name" value="Prim_Pol"/>
    <property type="match status" value="1"/>
</dbReference>
<dbReference type="Gene3D" id="3.30.2250.10">
    <property type="entry name" value="Bifunctional DNA primase/polymerase domain"/>
    <property type="match status" value="1"/>
</dbReference>
<dbReference type="SMART" id="SM00943">
    <property type="entry name" value="Prim-Pol"/>
    <property type="match status" value="1"/>
</dbReference>
<dbReference type="RefSeq" id="YP_009008929.1">
    <property type="nucleotide sequence ID" value="NC_023595.2"/>
</dbReference>
<dbReference type="InterPro" id="IPR014820">
    <property type="entry name" value="PriCT_1"/>
</dbReference>
<dbReference type="InterPro" id="IPR015330">
    <property type="entry name" value="DNA_primase/pol_bifunc_N"/>
</dbReference>
<dbReference type="Pfam" id="PF08708">
    <property type="entry name" value="PriCT_1"/>
    <property type="match status" value="1"/>
</dbReference>
<dbReference type="SUPFAM" id="SSF56747">
    <property type="entry name" value="Prim-pol domain"/>
    <property type="match status" value="1"/>
</dbReference>
<protein>
    <submittedName>
        <fullName evidence="3">Prim-pol domain protein</fullName>
    </submittedName>
</protein>
<sequence>MEMELLRLKKNGKAPLVAGSFNGEDKVEVKKWVAEGGNYGILTGKISGIAVIDIDTHNGVSGADNLKEFCEKYDIELPDTKTVMTPSGGLHMYYKLPEKYNDVQFIQNHKELEGVDFQTHGRYVVGWGSTIEGVKYEVINNEPIADLPSQWFDIFTDKTIQKQNKKRERKWTANLLGDIIAGSDEGGRNNWITQMIGKLFATGLEHEEVWVWSQYVNQIGCNPPLDGIELKRTYDSVKKREERRMSNE</sequence>
<dbReference type="Proteomes" id="UP000018810">
    <property type="component" value="Segment"/>
</dbReference>
<evidence type="ECO:0000259" key="2">
    <source>
        <dbReference type="SMART" id="SM00943"/>
    </source>
</evidence>
<feature type="domain" description="DNA primase/polymerase bifunctional N-terminal" evidence="2">
    <location>
        <begin position="5"/>
        <end position="152"/>
    </location>
</feature>
<evidence type="ECO:0000259" key="1">
    <source>
        <dbReference type="SMART" id="SM00942"/>
    </source>
</evidence>
<dbReference type="OrthoDB" id="5468at10239"/>
<evidence type="ECO:0000313" key="4">
    <source>
        <dbReference type="Proteomes" id="UP000018810"/>
    </source>
</evidence>
<proteinExistence type="predicted"/>
<reference evidence="3 4" key="1">
    <citation type="journal article" date="2014" name="Virus Genes">
        <title>Genome analysis of Enterococcus faecalis bacteriophage IME-EF3 harboring a putative metallo-beta-lactamase gene.</title>
        <authorList>
            <person name="Li X."/>
            <person name="Ding P."/>
            <person name="Han C."/>
            <person name="Fan H."/>
            <person name="Wang Y."/>
            <person name="Mi Z."/>
            <person name="Feng F."/>
            <person name="Tong Y."/>
        </authorList>
    </citation>
    <scope>NUCLEOTIDE SEQUENCE [LARGE SCALE GENOMIC DNA]</scope>
</reference>